<dbReference type="Pfam" id="PF00078">
    <property type="entry name" value="RVT_1"/>
    <property type="match status" value="1"/>
</dbReference>
<dbReference type="CDD" id="cd01647">
    <property type="entry name" value="RT_LTR"/>
    <property type="match status" value="1"/>
</dbReference>
<dbReference type="GO" id="GO:0008233">
    <property type="term" value="F:peptidase activity"/>
    <property type="evidence" value="ECO:0007669"/>
    <property type="project" value="UniProtKB-KW"/>
</dbReference>
<evidence type="ECO:0000256" key="7">
    <source>
        <dbReference type="ARBA" id="ARBA00022918"/>
    </source>
</evidence>
<evidence type="ECO:0000313" key="9">
    <source>
        <dbReference type="Proteomes" id="UP000050795"/>
    </source>
</evidence>
<dbReference type="SUPFAM" id="SSF50630">
    <property type="entry name" value="Acid proteases"/>
    <property type="match status" value="1"/>
</dbReference>
<evidence type="ECO:0000256" key="2">
    <source>
        <dbReference type="ARBA" id="ARBA00022679"/>
    </source>
</evidence>
<keyword evidence="1" id="KW-0645">Protease</keyword>
<dbReference type="InterPro" id="IPR043502">
    <property type="entry name" value="DNA/RNA_pol_sf"/>
</dbReference>
<name>A0AA85JBY7_TRIRE</name>
<dbReference type="FunFam" id="3.10.10.10:FF:000007">
    <property type="entry name" value="Retrovirus-related Pol polyprotein from transposon 17.6-like Protein"/>
    <property type="match status" value="1"/>
</dbReference>
<dbReference type="InterPro" id="IPR000477">
    <property type="entry name" value="RT_dom"/>
</dbReference>
<protein>
    <recommendedName>
        <fullName evidence="8">Reverse transcriptase domain-containing protein</fullName>
    </recommendedName>
</protein>
<evidence type="ECO:0000256" key="3">
    <source>
        <dbReference type="ARBA" id="ARBA00022695"/>
    </source>
</evidence>
<dbReference type="InterPro" id="IPR053134">
    <property type="entry name" value="RNA-dir_DNA_polymerase"/>
</dbReference>
<keyword evidence="6" id="KW-0378">Hydrolase</keyword>
<dbReference type="PANTHER" id="PTHR24559">
    <property type="entry name" value="TRANSPOSON TY3-I GAG-POL POLYPROTEIN"/>
    <property type="match status" value="1"/>
</dbReference>
<dbReference type="PANTHER" id="PTHR24559:SF444">
    <property type="entry name" value="REVERSE TRANSCRIPTASE DOMAIN-CONTAINING PROTEIN"/>
    <property type="match status" value="1"/>
</dbReference>
<dbReference type="GO" id="GO:0004519">
    <property type="term" value="F:endonuclease activity"/>
    <property type="evidence" value="ECO:0007669"/>
    <property type="project" value="UniProtKB-KW"/>
</dbReference>
<dbReference type="GO" id="GO:0006508">
    <property type="term" value="P:proteolysis"/>
    <property type="evidence" value="ECO:0007669"/>
    <property type="project" value="UniProtKB-KW"/>
</dbReference>
<keyword evidence="9" id="KW-1185">Reference proteome</keyword>
<accession>A0AA85JBY7</accession>
<dbReference type="InterPro" id="IPR043128">
    <property type="entry name" value="Rev_trsase/Diguanyl_cyclase"/>
</dbReference>
<keyword evidence="3" id="KW-0548">Nucleotidyltransferase</keyword>
<evidence type="ECO:0000313" key="10">
    <source>
        <dbReference type="WBParaSite" id="TREG1_142940.1"/>
    </source>
</evidence>
<keyword evidence="4" id="KW-0540">Nuclease</keyword>
<dbReference type="GO" id="GO:0003964">
    <property type="term" value="F:RNA-directed DNA polymerase activity"/>
    <property type="evidence" value="ECO:0007669"/>
    <property type="project" value="UniProtKB-KW"/>
</dbReference>
<evidence type="ECO:0000256" key="5">
    <source>
        <dbReference type="ARBA" id="ARBA00022759"/>
    </source>
</evidence>
<keyword evidence="7" id="KW-0695">RNA-directed DNA polymerase</keyword>
<dbReference type="Gene3D" id="3.30.70.270">
    <property type="match status" value="1"/>
</dbReference>
<evidence type="ECO:0000256" key="4">
    <source>
        <dbReference type="ARBA" id="ARBA00022722"/>
    </source>
</evidence>
<evidence type="ECO:0000256" key="1">
    <source>
        <dbReference type="ARBA" id="ARBA00022670"/>
    </source>
</evidence>
<sequence length="343" mass="38340">MATAVTGKQTSHLFYVKDKTSDTIPGAEVSVIPSSLSRRSTRTSGKLSLGSANHKSIQTYGEQSLMVELGLHRRFTWNFIVADIGHAILGADFLSNFNLSVDVNNKKLIDNNTQLKIHGIISDYSVYNINIERPADYIFSALLHRFPKILKPSCNIEDVPHTVTHKVVTTGQPVLARPRRLPPDKIAAAKAEFKHMMQLGIIRPSNSPWSSPLHMVPKADHDWMPCGDYRHLNNVTVPDRYPIPHLHDFSLTLHGKTIFSKVDLISAYHQIPVATEDIEKTAIITPFGLFESLRVPFGLKNASQSFQRFMDQVTQGLDFVFVYIGDVLIASSSPEEQSDQLTI</sequence>
<reference evidence="10" key="2">
    <citation type="submission" date="2023-11" db="UniProtKB">
        <authorList>
            <consortium name="WormBaseParasite"/>
        </authorList>
    </citation>
    <scope>IDENTIFICATION</scope>
</reference>
<keyword evidence="2" id="KW-0808">Transferase</keyword>
<dbReference type="SUPFAM" id="SSF56672">
    <property type="entry name" value="DNA/RNA polymerases"/>
    <property type="match status" value="1"/>
</dbReference>
<evidence type="ECO:0000259" key="8">
    <source>
        <dbReference type="Pfam" id="PF00078"/>
    </source>
</evidence>
<feature type="domain" description="Reverse transcriptase" evidence="8">
    <location>
        <begin position="216"/>
        <end position="337"/>
    </location>
</feature>
<dbReference type="AlphaFoldDB" id="A0AA85JBY7"/>
<dbReference type="WBParaSite" id="TREG1_142940.1">
    <property type="protein sequence ID" value="TREG1_142940.1"/>
    <property type="gene ID" value="TREG1_142940"/>
</dbReference>
<proteinExistence type="predicted"/>
<dbReference type="InterPro" id="IPR021109">
    <property type="entry name" value="Peptidase_aspartic_dom_sf"/>
</dbReference>
<dbReference type="Gene3D" id="2.40.70.10">
    <property type="entry name" value="Acid Proteases"/>
    <property type="match status" value="1"/>
</dbReference>
<reference evidence="9" key="1">
    <citation type="submission" date="2022-06" db="EMBL/GenBank/DDBJ databases">
        <authorList>
            <person name="Berger JAMES D."/>
            <person name="Berger JAMES D."/>
        </authorList>
    </citation>
    <scope>NUCLEOTIDE SEQUENCE [LARGE SCALE GENOMIC DNA]</scope>
</reference>
<dbReference type="Gene3D" id="3.10.10.10">
    <property type="entry name" value="HIV Type 1 Reverse Transcriptase, subunit A, domain 1"/>
    <property type="match status" value="1"/>
</dbReference>
<evidence type="ECO:0000256" key="6">
    <source>
        <dbReference type="ARBA" id="ARBA00022801"/>
    </source>
</evidence>
<dbReference type="Proteomes" id="UP000050795">
    <property type="component" value="Unassembled WGS sequence"/>
</dbReference>
<organism evidence="9 10">
    <name type="scientific">Trichobilharzia regenti</name>
    <name type="common">Nasal bird schistosome</name>
    <dbReference type="NCBI Taxonomy" id="157069"/>
    <lineage>
        <taxon>Eukaryota</taxon>
        <taxon>Metazoa</taxon>
        <taxon>Spiralia</taxon>
        <taxon>Lophotrochozoa</taxon>
        <taxon>Platyhelminthes</taxon>
        <taxon>Trematoda</taxon>
        <taxon>Digenea</taxon>
        <taxon>Strigeidida</taxon>
        <taxon>Schistosomatoidea</taxon>
        <taxon>Schistosomatidae</taxon>
        <taxon>Trichobilharzia</taxon>
    </lineage>
</organism>
<keyword evidence="5" id="KW-0255">Endonuclease</keyword>